<accession>X0WEL1</accession>
<keyword evidence="1" id="KW-1133">Transmembrane helix</keyword>
<evidence type="ECO:0000313" key="2">
    <source>
        <dbReference type="EMBL" id="GAG11131.1"/>
    </source>
</evidence>
<keyword evidence="1" id="KW-0472">Membrane</keyword>
<name>X0WEL1_9ZZZZ</name>
<comment type="caution">
    <text evidence="2">The sequence shown here is derived from an EMBL/GenBank/DDBJ whole genome shotgun (WGS) entry which is preliminary data.</text>
</comment>
<evidence type="ECO:0000256" key="1">
    <source>
        <dbReference type="SAM" id="Phobius"/>
    </source>
</evidence>
<gene>
    <name evidence="2" type="ORF">S01H1_37263</name>
</gene>
<reference evidence="2" key="1">
    <citation type="journal article" date="2014" name="Front. Microbiol.">
        <title>High frequency of phylogenetically diverse reductive dehalogenase-homologous genes in deep subseafloor sedimentary metagenomes.</title>
        <authorList>
            <person name="Kawai M."/>
            <person name="Futagami T."/>
            <person name="Toyoda A."/>
            <person name="Takaki Y."/>
            <person name="Nishi S."/>
            <person name="Hori S."/>
            <person name="Arai W."/>
            <person name="Tsubouchi T."/>
            <person name="Morono Y."/>
            <person name="Uchiyama I."/>
            <person name="Ito T."/>
            <person name="Fujiyama A."/>
            <person name="Inagaki F."/>
            <person name="Takami H."/>
        </authorList>
    </citation>
    <scope>NUCLEOTIDE SEQUENCE</scope>
    <source>
        <strain evidence="2">Expedition CK06-06</strain>
    </source>
</reference>
<dbReference type="AlphaFoldDB" id="X0WEL1"/>
<keyword evidence="1" id="KW-0812">Transmembrane</keyword>
<protein>
    <submittedName>
        <fullName evidence="2">Uncharacterized protein</fullName>
    </submittedName>
</protein>
<dbReference type="EMBL" id="BARS01023402">
    <property type="protein sequence ID" value="GAG11131.1"/>
    <property type="molecule type" value="Genomic_DNA"/>
</dbReference>
<proteinExistence type="predicted"/>
<organism evidence="2">
    <name type="scientific">marine sediment metagenome</name>
    <dbReference type="NCBI Taxonomy" id="412755"/>
    <lineage>
        <taxon>unclassified sequences</taxon>
        <taxon>metagenomes</taxon>
        <taxon>ecological metagenomes</taxon>
    </lineage>
</organism>
<feature type="non-terminal residue" evidence="2">
    <location>
        <position position="72"/>
    </location>
</feature>
<feature type="transmembrane region" description="Helical" evidence="1">
    <location>
        <begin position="12"/>
        <end position="29"/>
    </location>
</feature>
<sequence length="72" mass="7897">MKSRSNIIIYRIFYLIITIIILNFIPAAAQNAPKKTIGKVAVIGTDNSDAVERIKLNSGLYTGKQVVGEDFA</sequence>